<evidence type="ECO:0008006" key="4">
    <source>
        <dbReference type="Google" id="ProtNLM"/>
    </source>
</evidence>
<evidence type="ECO:0000256" key="1">
    <source>
        <dbReference type="SAM" id="MobiDB-lite"/>
    </source>
</evidence>
<evidence type="ECO:0000313" key="2">
    <source>
        <dbReference type="EMBL" id="ORY69295.1"/>
    </source>
</evidence>
<name>A0A1Y2EER6_9BASI</name>
<dbReference type="STRING" id="106004.A0A1Y2EER6"/>
<feature type="compositionally biased region" description="Low complexity" evidence="1">
    <location>
        <begin position="1"/>
        <end position="101"/>
    </location>
</feature>
<gene>
    <name evidence="2" type="ORF">BCR35DRAFT_169705</name>
</gene>
<reference evidence="2 3" key="1">
    <citation type="submission" date="2016-07" db="EMBL/GenBank/DDBJ databases">
        <title>Pervasive Adenine N6-methylation of Active Genes in Fungi.</title>
        <authorList>
            <consortium name="DOE Joint Genome Institute"/>
            <person name="Mondo S.J."/>
            <person name="Dannebaum R.O."/>
            <person name="Kuo R.C."/>
            <person name="Labutti K."/>
            <person name="Haridas S."/>
            <person name="Kuo A."/>
            <person name="Salamov A."/>
            <person name="Ahrendt S.R."/>
            <person name="Lipzen A."/>
            <person name="Sullivan W."/>
            <person name="Andreopoulos W.B."/>
            <person name="Clum A."/>
            <person name="Lindquist E."/>
            <person name="Daum C."/>
            <person name="Ramamoorthy G.K."/>
            <person name="Gryganskyi A."/>
            <person name="Culley D."/>
            <person name="Magnuson J.K."/>
            <person name="James T.Y."/>
            <person name="O'Malley M.A."/>
            <person name="Stajich J.E."/>
            <person name="Spatafora J.W."/>
            <person name="Visel A."/>
            <person name="Grigoriev I.V."/>
        </authorList>
    </citation>
    <scope>NUCLEOTIDE SEQUENCE [LARGE SCALE GENOMIC DNA]</scope>
    <source>
        <strain evidence="2 3">62-1032</strain>
    </source>
</reference>
<evidence type="ECO:0000313" key="3">
    <source>
        <dbReference type="Proteomes" id="UP000193467"/>
    </source>
</evidence>
<dbReference type="EMBL" id="MCGR01000057">
    <property type="protein sequence ID" value="ORY69295.1"/>
    <property type="molecule type" value="Genomic_DNA"/>
</dbReference>
<dbReference type="AlphaFoldDB" id="A0A1Y2EER6"/>
<feature type="region of interest" description="Disordered" evidence="1">
    <location>
        <begin position="1"/>
        <end position="107"/>
    </location>
</feature>
<dbReference type="Gene3D" id="3.30.200.20">
    <property type="entry name" value="Phosphorylase Kinase, domain 1"/>
    <property type="match status" value="1"/>
</dbReference>
<dbReference type="Proteomes" id="UP000193467">
    <property type="component" value="Unassembled WGS sequence"/>
</dbReference>
<protein>
    <recommendedName>
        <fullName evidence="4">Protein kinase domain-containing protein</fullName>
    </recommendedName>
</protein>
<dbReference type="InParanoid" id="A0A1Y2EER6"/>
<proteinExistence type="predicted"/>
<comment type="caution">
    <text evidence="2">The sequence shown here is derived from an EMBL/GenBank/DDBJ whole genome shotgun (WGS) entry which is preliminary data.</text>
</comment>
<sequence>MPMLSGLKSLLKSHHISPSTSTPNSPPSASSASASAAPPSNQQQDSSASNNSNSRRSRDVTTSTTTSTSSASTAKGPTAAAPSTASSQPTAQQQQQQMSSSKVEQAETIVRRENEAKAKRDQQSFEGLPEGITLGIKMGDGAFSHVYQATLRPNAAQLAIDPTLGKSVKVAVKCVRKYELNHSQVSALPFPRALPVIQSQSAAVGRRLCVSSSVTLDRHRSPFARISAALKEL</sequence>
<accession>A0A1Y2EER6</accession>
<dbReference type="OrthoDB" id="1738954at2759"/>
<keyword evidence="3" id="KW-1185">Reference proteome</keyword>
<organism evidence="2 3">
    <name type="scientific">Leucosporidium creatinivorum</name>
    <dbReference type="NCBI Taxonomy" id="106004"/>
    <lineage>
        <taxon>Eukaryota</taxon>
        <taxon>Fungi</taxon>
        <taxon>Dikarya</taxon>
        <taxon>Basidiomycota</taxon>
        <taxon>Pucciniomycotina</taxon>
        <taxon>Microbotryomycetes</taxon>
        <taxon>Leucosporidiales</taxon>
        <taxon>Leucosporidium</taxon>
    </lineage>
</organism>